<evidence type="ECO:0000256" key="3">
    <source>
        <dbReference type="ARBA" id="ARBA00022475"/>
    </source>
</evidence>
<dbReference type="SUPFAM" id="SSF161098">
    <property type="entry name" value="MetI-like"/>
    <property type="match status" value="1"/>
</dbReference>
<comment type="similarity">
    <text evidence="7">Belongs to the binding-protein-dependent transport system permease family.</text>
</comment>
<keyword evidence="5 7" id="KW-1133">Transmembrane helix</keyword>
<dbReference type="PANTHER" id="PTHR43744:SF9">
    <property type="entry name" value="POLYGALACTURONAN_RHAMNOGALACTURONAN TRANSPORT SYSTEM PERMEASE PROTEIN YTCP"/>
    <property type="match status" value="1"/>
</dbReference>
<gene>
    <name evidence="9" type="ORF">DY240_00290</name>
</gene>
<dbReference type="CDD" id="cd06261">
    <property type="entry name" value="TM_PBP2"/>
    <property type="match status" value="1"/>
</dbReference>
<name>A0A418KYK5_9ACTN</name>
<dbReference type="GO" id="GO:0005886">
    <property type="term" value="C:plasma membrane"/>
    <property type="evidence" value="ECO:0007669"/>
    <property type="project" value="UniProtKB-SubCell"/>
</dbReference>
<evidence type="ECO:0000313" key="10">
    <source>
        <dbReference type="Proteomes" id="UP000284057"/>
    </source>
</evidence>
<evidence type="ECO:0000256" key="7">
    <source>
        <dbReference type="RuleBase" id="RU363032"/>
    </source>
</evidence>
<sequence length="280" mass="30021">MRAVKGVVLTLVCLAIILPFVGIVSTSVAPSDQVTQAGGFVFWPDSVDFSAYDTIFAGGVVTRALQVSVFVTVVGTALALTATALLAYALARPGMPGRSIALILVLLTLLFHPGMIPTYLAVKDFGLLDTVWAMIVPTMVSGFNVIVMRAFFMAIPAELTDAATIDGAGEWQIFRRIVLPLSKAILAVIGLFYAVGYWNSFFTALLYLRDSSLWPLQLILRTYVVNDTPLAQADLNVEVIPAQGSIQMAVLVISVVPIVLVYPFLQKHFAKGVLTGAVKG</sequence>
<keyword evidence="6 7" id="KW-0472">Membrane</keyword>
<feature type="domain" description="ABC transmembrane type-1" evidence="8">
    <location>
        <begin position="65"/>
        <end position="261"/>
    </location>
</feature>
<comment type="caution">
    <text evidence="9">The sequence shown here is derived from an EMBL/GenBank/DDBJ whole genome shotgun (WGS) entry which is preliminary data.</text>
</comment>
<keyword evidence="2 7" id="KW-0813">Transport</keyword>
<reference evidence="9 10" key="1">
    <citation type="submission" date="2018-09" db="EMBL/GenBank/DDBJ databases">
        <title>Isolation, diversity and antifungal activity of actinobacteria from wheat.</title>
        <authorList>
            <person name="Han C."/>
        </authorList>
    </citation>
    <scope>NUCLEOTIDE SEQUENCE [LARGE SCALE GENOMIC DNA]</scope>
    <source>
        <strain evidence="9 10">NEAU-YY265</strain>
    </source>
</reference>
<evidence type="ECO:0000313" key="9">
    <source>
        <dbReference type="EMBL" id="RIQ37823.1"/>
    </source>
</evidence>
<feature type="transmembrane region" description="Helical" evidence="7">
    <location>
        <begin position="132"/>
        <end position="152"/>
    </location>
</feature>
<dbReference type="InterPro" id="IPR000515">
    <property type="entry name" value="MetI-like"/>
</dbReference>
<dbReference type="Proteomes" id="UP000284057">
    <property type="component" value="Unassembled WGS sequence"/>
</dbReference>
<feature type="transmembrane region" description="Helical" evidence="7">
    <location>
        <begin position="67"/>
        <end position="88"/>
    </location>
</feature>
<evidence type="ECO:0000256" key="6">
    <source>
        <dbReference type="ARBA" id="ARBA00023136"/>
    </source>
</evidence>
<dbReference type="AlphaFoldDB" id="A0A418KYK5"/>
<keyword evidence="3" id="KW-1003">Cell membrane</keyword>
<dbReference type="EMBL" id="QUAL01000003">
    <property type="protein sequence ID" value="RIQ37823.1"/>
    <property type="molecule type" value="Genomic_DNA"/>
</dbReference>
<keyword evidence="4 7" id="KW-0812">Transmembrane</keyword>
<keyword evidence="10" id="KW-1185">Reference proteome</keyword>
<dbReference type="InterPro" id="IPR035906">
    <property type="entry name" value="MetI-like_sf"/>
</dbReference>
<dbReference type="GO" id="GO:0055085">
    <property type="term" value="P:transmembrane transport"/>
    <property type="evidence" value="ECO:0007669"/>
    <property type="project" value="InterPro"/>
</dbReference>
<evidence type="ECO:0000256" key="5">
    <source>
        <dbReference type="ARBA" id="ARBA00022989"/>
    </source>
</evidence>
<proteinExistence type="inferred from homology"/>
<accession>A0A418KYK5</accession>
<dbReference type="PROSITE" id="PS50928">
    <property type="entry name" value="ABC_TM1"/>
    <property type="match status" value="1"/>
</dbReference>
<evidence type="ECO:0000259" key="8">
    <source>
        <dbReference type="PROSITE" id="PS50928"/>
    </source>
</evidence>
<evidence type="ECO:0000256" key="1">
    <source>
        <dbReference type="ARBA" id="ARBA00004651"/>
    </source>
</evidence>
<comment type="subcellular location">
    <subcellularLocation>
        <location evidence="1 7">Cell membrane</location>
        <topology evidence="1 7">Multi-pass membrane protein</topology>
    </subcellularLocation>
</comment>
<dbReference type="PANTHER" id="PTHR43744">
    <property type="entry name" value="ABC TRANSPORTER PERMEASE PROTEIN MG189-RELATED-RELATED"/>
    <property type="match status" value="1"/>
</dbReference>
<organism evidence="9 10">
    <name type="scientific">Jiangella rhizosphaerae</name>
    <dbReference type="NCBI Taxonomy" id="2293569"/>
    <lineage>
        <taxon>Bacteria</taxon>
        <taxon>Bacillati</taxon>
        <taxon>Actinomycetota</taxon>
        <taxon>Actinomycetes</taxon>
        <taxon>Jiangellales</taxon>
        <taxon>Jiangellaceae</taxon>
        <taxon>Jiangella</taxon>
    </lineage>
</organism>
<feature type="transmembrane region" description="Helical" evidence="7">
    <location>
        <begin position="184"/>
        <end position="208"/>
    </location>
</feature>
<evidence type="ECO:0000256" key="4">
    <source>
        <dbReference type="ARBA" id="ARBA00022692"/>
    </source>
</evidence>
<feature type="transmembrane region" description="Helical" evidence="7">
    <location>
        <begin position="100"/>
        <end position="120"/>
    </location>
</feature>
<dbReference type="Gene3D" id="1.10.3720.10">
    <property type="entry name" value="MetI-like"/>
    <property type="match status" value="1"/>
</dbReference>
<evidence type="ECO:0000256" key="2">
    <source>
        <dbReference type="ARBA" id="ARBA00022448"/>
    </source>
</evidence>
<feature type="transmembrane region" description="Helical" evidence="7">
    <location>
        <begin position="246"/>
        <end position="265"/>
    </location>
</feature>
<dbReference type="Pfam" id="PF00528">
    <property type="entry name" value="BPD_transp_1"/>
    <property type="match status" value="1"/>
</dbReference>
<protein>
    <submittedName>
        <fullName evidence="9">Carbohydrate ABC transporter permease</fullName>
    </submittedName>
</protein>
<dbReference type="OrthoDB" id="3524874at2"/>